<keyword evidence="2" id="KW-1185">Reference proteome</keyword>
<reference evidence="1" key="1">
    <citation type="submission" date="2023-06" db="EMBL/GenBank/DDBJ databases">
        <authorList>
            <person name="DeJong R.J."/>
            <person name="Yoon E."/>
            <person name="Radersma M."/>
            <person name="Veenstra M."/>
            <person name="Churu J."/>
            <person name="Moleakunnel K."/>
            <person name="Weaver G."/>
            <person name="Hill E."/>
            <person name="Janvier A."/>
            <person name="Harlow L."/>
            <person name="Kramer C."/>
            <person name="Seinen K."/>
            <person name="Chen A."/>
            <person name="Minasian M."/>
            <person name="Doorn S."/>
            <person name="Dole C."/>
            <person name="Ramsey F."/>
            <person name="Nieze J."/>
            <person name="Baker A."/>
            <person name="Swierenga S."/>
            <person name="White A."/>
            <person name="Howland A."/>
            <person name="Ko C."/>
            <person name="Russell D.A."/>
            <person name="Jacobs-Sera D."/>
            <person name="Hatfull G.F."/>
        </authorList>
    </citation>
    <scope>NUCLEOTIDE SEQUENCE</scope>
</reference>
<dbReference type="EMBL" id="OR159659">
    <property type="protein sequence ID" value="WKW85505.1"/>
    <property type="molecule type" value="Genomic_DNA"/>
</dbReference>
<organism evidence="1 2">
    <name type="scientific">Rhodococcus phage Reynauld</name>
    <dbReference type="NCBI Taxonomy" id="3062845"/>
    <lineage>
        <taxon>Viruses</taxon>
        <taxon>Duplodnaviria</taxon>
        <taxon>Heunggongvirae</taxon>
        <taxon>Uroviricota</taxon>
        <taxon>Caudoviricetes</taxon>
        <taxon>Caudoviricetes incertae sedis</taxon>
        <taxon>Reynauldvirus</taxon>
        <taxon>Reynauldvirus reynauld</taxon>
    </lineage>
</organism>
<dbReference type="Proteomes" id="UP001654496">
    <property type="component" value="Segment"/>
</dbReference>
<sequence length="222" mass="24568">MTTMAGTPAIVVVDIETSGLDEKVNMILEVGILVLGLDLTEIASFTAMATDHQAIAHLDWLAGMAATDLSGRAAEERKPYDDARLVHEMHQRSGLAAHIRQMHANGTQWSMLDIQQHAVAFLEEHKIGKPGLELPMTGSSVHFDRRFLAAQMPGVEARFHYRNIDVSTLKGLVELYRGDIVDEREQVLKADKAHRALSDCRDTVRELEFYLTRTLAKAGAPA</sequence>
<accession>A0ACD4UHC7</accession>
<evidence type="ECO:0000313" key="1">
    <source>
        <dbReference type="EMBL" id="WKW85505.1"/>
    </source>
</evidence>
<gene>
    <name evidence="1" type="primary">53</name>
    <name evidence="1" type="ORF">SEA_REYNAULD_53</name>
</gene>
<protein>
    <submittedName>
        <fullName evidence="1">DnaQ-like DNA polymerase III subunit</fullName>
    </submittedName>
</protein>
<name>A0ACD4UHC7_9CAUD</name>
<evidence type="ECO:0000313" key="2">
    <source>
        <dbReference type="Proteomes" id="UP001654496"/>
    </source>
</evidence>
<proteinExistence type="predicted"/>